<dbReference type="CDD" id="cd13159">
    <property type="entry name" value="PTB_LDLRAP-mammal-like"/>
    <property type="match status" value="1"/>
</dbReference>
<name>A0A0P4VQV1_9HEMI</name>
<dbReference type="AlphaFoldDB" id="A0A0P4VQV1"/>
<keyword evidence="2" id="KW-0675">Receptor</keyword>
<protein>
    <submittedName>
        <fullName evidence="2">Putative low density lipoprotein receptor adapter protein 1</fullName>
    </submittedName>
</protein>
<organism evidence="2">
    <name type="scientific">Rhodnius neglectus</name>
    <dbReference type="NCBI Taxonomy" id="72488"/>
    <lineage>
        <taxon>Eukaryota</taxon>
        <taxon>Metazoa</taxon>
        <taxon>Ecdysozoa</taxon>
        <taxon>Arthropoda</taxon>
        <taxon>Hexapoda</taxon>
        <taxon>Insecta</taxon>
        <taxon>Pterygota</taxon>
        <taxon>Neoptera</taxon>
        <taxon>Paraneoptera</taxon>
        <taxon>Hemiptera</taxon>
        <taxon>Heteroptera</taxon>
        <taxon>Panheteroptera</taxon>
        <taxon>Cimicomorpha</taxon>
        <taxon>Reduviidae</taxon>
        <taxon>Triatominae</taxon>
        <taxon>Rhodnius</taxon>
    </lineage>
</organism>
<keyword evidence="2" id="KW-0449">Lipoprotein</keyword>
<dbReference type="InterPro" id="IPR006020">
    <property type="entry name" value="PTB/PI_dom"/>
</dbReference>
<sequence>MAFLKTLWKGHSKHKKLSDEWDLAPDKDVDIELEQPGSTMEGITFHVKYIGSSIVTVPSSAKATADAVKTIVTTAKSSGRKGNPVQFAISLRGVSVMDTESKTHLMDISLYRISYCSADATYGHVFAFIATDDDDILQCHAFLCQKRKMAQLISITVAQTFNTAFHLWQMSHTGIIPHADKAAESLFSSCIKSADAHEQSSKRPQSVIQQVLAPIPMLIDLTTPIEQKPPKNWTSFED</sequence>
<dbReference type="Gene3D" id="2.30.29.30">
    <property type="entry name" value="Pleckstrin-homology domain (PH domain)/Phosphotyrosine-binding domain (PTB)"/>
    <property type="match status" value="1"/>
</dbReference>
<proteinExistence type="evidence at transcript level"/>
<dbReference type="EMBL" id="GDKW01003068">
    <property type="protein sequence ID" value="JAI53527.1"/>
    <property type="molecule type" value="mRNA"/>
</dbReference>
<feature type="domain" description="PID" evidence="1">
    <location>
        <begin position="42"/>
        <end position="165"/>
    </location>
</feature>
<dbReference type="PROSITE" id="PS01179">
    <property type="entry name" value="PID"/>
    <property type="match status" value="1"/>
</dbReference>
<evidence type="ECO:0000259" key="1">
    <source>
        <dbReference type="PROSITE" id="PS01179"/>
    </source>
</evidence>
<dbReference type="SUPFAM" id="SSF50729">
    <property type="entry name" value="PH domain-like"/>
    <property type="match status" value="1"/>
</dbReference>
<dbReference type="SMART" id="SM00462">
    <property type="entry name" value="PTB"/>
    <property type="match status" value="1"/>
</dbReference>
<dbReference type="InterPro" id="IPR051133">
    <property type="entry name" value="Adapter_Engulfment-Domain"/>
</dbReference>
<accession>A0A0P4VQV1</accession>
<reference evidence="2" key="1">
    <citation type="journal article" date="2016" name="PLoS Negl. Trop. Dis.">
        <title>A Deep Insight into the Sialome of Rhodnius neglectus, a Vector of Chagas Disease.</title>
        <authorList>
            <person name="Santiago P.B."/>
            <person name="Assumpcao T.C."/>
            <person name="Araujo C.N."/>
            <person name="Bastos I.M."/>
            <person name="Neves D."/>
            <person name="Silva I.G."/>
            <person name="Charneau S."/>
            <person name="Queiroz R.M."/>
            <person name="Raiol T."/>
            <person name="Oliveira J.V."/>
            <person name="Sousa M.V."/>
            <person name="Calvo E."/>
            <person name="Ribeiro J.M."/>
            <person name="Santana J.M."/>
        </authorList>
    </citation>
    <scope>NUCLEOTIDE SEQUENCE</scope>
    <source>
        <tissue evidence="2">Salivary glands</tissue>
    </source>
</reference>
<dbReference type="InterPro" id="IPR011993">
    <property type="entry name" value="PH-like_dom_sf"/>
</dbReference>
<dbReference type="PANTHER" id="PTHR11232">
    <property type="entry name" value="PHOSPHOTYROSINE INTERACTION DOMAIN-CONTAINING FAMILY MEMBER"/>
    <property type="match status" value="1"/>
</dbReference>
<dbReference type="PANTHER" id="PTHR11232:SF74">
    <property type="entry name" value="PTB DOMAIN-CONTAINING ADAPTER PROTEIN CED-6-LIKE PROTEIN"/>
    <property type="match status" value="1"/>
</dbReference>
<evidence type="ECO:0000313" key="2">
    <source>
        <dbReference type="EMBL" id="JAI53527.1"/>
    </source>
</evidence>
<dbReference type="Pfam" id="PF00640">
    <property type="entry name" value="PID"/>
    <property type="match status" value="1"/>
</dbReference>